<dbReference type="SUPFAM" id="SSF56219">
    <property type="entry name" value="DNase I-like"/>
    <property type="match status" value="1"/>
</dbReference>
<gene>
    <name evidence="1" type="ORF">PAHAL_6G159100</name>
</gene>
<dbReference type="EMBL" id="CM008051">
    <property type="protein sequence ID" value="PVH36749.1"/>
    <property type="molecule type" value="Genomic_DNA"/>
</dbReference>
<dbReference type="Proteomes" id="UP000243499">
    <property type="component" value="Chromosome 6"/>
</dbReference>
<dbReference type="AlphaFoldDB" id="A0A2T8IGF6"/>
<sequence>MMIGAFWNIRSLNKTGRLECLKIFIDNNSLDFVGIHETKKDAFHQSFFNCFGDQFSWNFLPACGTAGGVLVGLRKSKFNILRSDIKQFCISAFISNSRDNFSWRLISVYGSAYDEHK</sequence>
<accession>A0A2T8IGF6</accession>
<reference evidence="1" key="1">
    <citation type="submission" date="2018-04" db="EMBL/GenBank/DDBJ databases">
        <title>WGS assembly of Panicum hallii.</title>
        <authorList>
            <person name="Lovell J."/>
            <person name="Jenkins J."/>
            <person name="Lowry D."/>
            <person name="Mamidi S."/>
            <person name="Sreedasyam A."/>
            <person name="Weng X."/>
            <person name="Barry K."/>
            <person name="Bonette J."/>
            <person name="Campitelli B."/>
            <person name="Daum C."/>
            <person name="Gordon S."/>
            <person name="Gould B."/>
            <person name="Lipzen A."/>
            <person name="Macqueen A."/>
            <person name="Palacio-Mejia J."/>
            <person name="Plott C."/>
            <person name="Shakirov E."/>
            <person name="Shu S."/>
            <person name="Yoshinaga Y."/>
            <person name="Zane M."/>
            <person name="Rokhsar D."/>
            <person name="Grimwood J."/>
            <person name="Schmutz J."/>
            <person name="Juenger T."/>
        </authorList>
    </citation>
    <scope>NUCLEOTIDE SEQUENCE [LARGE SCALE GENOMIC DNA]</scope>
    <source>
        <strain evidence="1">FIL2</strain>
    </source>
</reference>
<dbReference type="Gramene" id="PVH36749">
    <property type="protein sequence ID" value="PVH36749"/>
    <property type="gene ID" value="PAHAL_6G159100"/>
</dbReference>
<proteinExistence type="predicted"/>
<protein>
    <submittedName>
        <fullName evidence="1">Uncharacterized protein</fullName>
    </submittedName>
</protein>
<dbReference type="InterPro" id="IPR036691">
    <property type="entry name" value="Endo/exonu/phosph_ase_sf"/>
</dbReference>
<organism evidence="1">
    <name type="scientific">Panicum hallii</name>
    <dbReference type="NCBI Taxonomy" id="206008"/>
    <lineage>
        <taxon>Eukaryota</taxon>
        <taxon>Viridiplantae</taxon>
        <taxon>Streptophyta</taxon>
        <taxon>Embryophyta</taxon>
        <taxon>Tracheophyta</taxon>
        <taxon>Spermatophyta</taxon>
        <taxon>Magnoliopsida</taxon>
        <taxon>Liliopsida</taxon>
        <taxon>Poales</taxon>
        <taxon>Poaceae</taxon>
        <taxon>PACMAD clade</taxon>
        <taxon>Panicoideae</taxon>
        <taxon>Panicodae</taxon>
        <taxon>Paniceae</taxon>
        <taxon>Panicinae</taxon>
        <taxon>Panicum</taxon>
        <taxon>Panicum sect. Panicum</taxon>
    </lineage>
</organism>
<evidence type="ECO:0000313" key="1">
    <source>
        <dbReference type="EMBL" id="PVH36749.1"/>
    </source>
</evidence>
<name>A0A2T8IGF6_9POAL</name>
<dbReference type="Gene3D" id="3.60.10.10">
    <property type="entry name" value="Endonuclease/exonuclease/phosphatase"/>
    <property type="match status" value="1"/>
</dbReference>